<comment type="subcellular location">
    <subcellularLocation>
        <location evidence="1">Membrane</location>
        <topology evidence="1">Multi-pass membrane protein</topology>
    </subcellularLocation>
</comment>
<dbReference type="InterPro" id="IPR025993">
    <property type="entry name" value="Ceramide_glucosylTrfase"/>
</dbReference>
<dbReference type="EC" id="2.4.1.80" evidence="5"/>
<dbReference type="Proteomes" id="UP001448207">
    <property type="component" value="Unassembled WGS sequence"/>
</dbReference>
<evidence type="ECO:0000256" key="10">
    <source>
        <dbReference type="ARBA" id="ARBA00022989"/>
    </source>
</evidence>
<accession>A0ABR3AKJ9</accession>
<dbReference type="InterPro" id="IPR029044">
    <property type="entry name" value="Nucleotide-diphossugar_trans"/>
</dbReference>
<evidence type="ECO:0000256" key="7">
    <source>
        <dbReference type="ARBA" id="ARBA00022676"/>
    </source>
</evidence>
<dbReference type="PANTHER" id="PTHR12726:SF0">
    <property type="entry name" value="CERAMIDE GLUCOSYLTRANSFERASE"/>
    <property type="match status" value="1"/>
</dbReference>
<evidence type="ECO:0000256" key="3">
    <source>
        <dbReference type="ARBA" id="ARBA00004991"/>
    </source>
</evidence>
<evidence type="ECO:0000256" key="4">
    <source>
        <dbReference type="ARBA" id="ARBA00006739"/>
    </source>
</evidence>
<evidence type="ECO:0000256" key="14">
    <source>
        <dbReference type="ARBA" id="ARBA00032575"/>
    </source>
</evidence>
<dbReference type="EMBL" id="JBCLYO010000030">
    <property type="protein sequence ID" value="KAL0076791.1"/>
    <property type="molecule type" value="Genomic_DNA"/>
</dbReference>
<comment type="pathway">
    <text evidence="3">Sphingolipid metabolism.</text>
</comment>
<evidence type="ECO:0000256" key="15">
    <source>
        <dbReference type="SAM" id="Phobius"/>
    </source>
</evidence>
<feature type="transmembrane region" description="Helical" evidence="15">
    <location>
        <begin position="12"/>
        <end position="39"/>
    </location>
</feature>
<proteinExistence type="inferred from homology"/>
<reference evidence="16 17" key="1">
    <citation type="submission" date="2024-04" db="EMBL/GenBank/DDBJ databases">
        <title>Symmetric and asymmetric DNA N6-adenine methylation regulates different biological responses in Mucorales.</title>
        <authorList>
            <consortium name="Lawrence Berkeley National Laboratory"/>
            <person name="Lax C."/>
            <person name="Mondo S.J."/>
            <person name="Osorio-Concepcion M."/>
            <person name="Muszewska A."/>
            <person name="Corrochano-Luque M."/>
            <person name="Gutierrez G."/>
            <person name="Riley R."/>
            <person name="Lipzen A."/>
            <person name="Guo J."/>
            <person name="Hundley H."/>
            <person name="Amirebrahimi M."/>
            <person name="Ng V."/>
            <person name="Lorenzo-Gutierrez D."/>
            <person name="Binder U."/>
            <person name="Yang J."/>
            <person name="Song Y."/>
            <person name="Canovas D."/>
            <person name="Navarro E."/>
            <person name="Freitag M."/>
            <person name="Gabaldon T."/>
            <person name="Grigoriev I.V."/>
            <person name="Corrochano L.M."/>
            <person name="Nicolas F.E."/>
            <person name="Garre V."/>
        </authorList>
    </citation>
    <scope>NUCLEOTIDE SEQUENCE [LARGE SCALE GENOMIC DNA]</scope>
    <source>
        <strain evidence="16 17">L51</strain>
    </source>
</reference>
<gene>
    <name evidence="16" type="ORF">J3Q64DRAFT_1770717</name>
</gene>
<dbReference type="PANTHER" id="PTHR12726">
    <property type="entry name" value="CERAMIDE GLUCOSYLTRANSFERASE"/>
    <property type="match status" value="1"/>
</dbReference>
<organism evidence="16 17">
    <name type="scientific">Phycomyces blakesleeanus</name>
    <dbReference type="NCBI Taxonomy" id="4837"/>
    <lineage>
        <taxon>Eukaryota</taxon>
        <taxon>Fungi</taxon>
        <taxon>Fungi incertae sedis</taxon>
        <taxon>Mucoromycota</taxon>
        <taxon>Mucoromycotina</taxon>
        <taxon>Mucoromycetes</taxon>
        <taxon>Mucorales</taxon>
        <taxon>Phycomycetaceae</taxon>
        <taxon>Phycomyces</taxon>
    </lineage>
</organism>
<sequence>MDTTTDRKLGSGLMVMASVCVVWYAFMIGLSILGHYVGYSRYTKKPPPRSPFLENAPGVSILRPLKGVDLELESNLRSSFEQNYPTFELIFSVASPNDPAVPVVERLMTEYKKIPSRLIVGDKQVGINPKVNNMVKSYEVAAHDILWILDSNVYVNQDTLGRSVDMLLEPGIGLVHHLPIAVQPQGYAAEVEQVFLDTNHAKMYLAINWVGIASCVMGKSNLYRRSDLDKAGGLGAFAKYMAEDNLVGEALWHQGLRHRMSADTACQALGKIRPLEYCRRRARWVRLRKYIVTAATLTEPFTESIVCGLLGALGFRVWWDLSMPLFFAVHWLAWFTNDYLLYRTLILASSTPVQQTQPMHFKRFICGWLSREISALPLYLYAMLGNEITWRDQRYRCVTSGTAVPVNDST</sequence>
<comment type="caution">
    <text evidence="16">The sequence shown here is derived from an EMBL/GenBank/DDBJ whole genome shotgun (WGS) entry which is preliminary data.</text>
</comment>
<evidence type="ECO:0000256" key="8">
    <source>
        <dbReference type="ARBA" id="ARBA00022679"/>
    </source>
</evidence>
<feature type="transmembrane region" description="Helical" evidence="15">
    <location>
        <begin position="290"/>
        <end position="315"/>
    </location>
</feature>
<name>A0ABR3AKJ9_PHYBL</name>
<protein>
    <recommendedName>
        <fullName evidence="6">Ceramide glucosyltransferase</fullName>
        <ecNumber evidence="5">2.4.1.80</ecNumber>
    </recommendedName>
    <alternativeName>
        <fullName evidence="13">Glucosylceramide synthase</fullName>
    </alternativeName>
    <alternativeName>
        <fullName evidence="14">UDP-glucose ceramide glucosyltransferase</fullName>
    </alternativeName>
    <alternativeName>
        <fullName evidence="12">UDP-glucose:N-acylsphingosine D-glucosyltransferase</fullName>
    </alternativeName>
</protein>
<keyword evidence="11 15" id="KW-0472">Membrane</keyword>
<dbReference type="CDD" id="cd02520">
    <property type="entry name" value="Glucosylceramide_synthase"/>
    <property type="match status" value="1"/>
</dbReference>
<evidence type="ECO:0000256" key="5">
    <source>
        <dbReference type="ARBA" id="ARBA00012699"/>
    </source>
</evidence>
<feature type="transmembrane region" description="Helical" evidence="15">
    <location>
        <begin position="321"/>
        <end position="342"/>
    </location>
</feature>
<evidence type="ECO:0000256" key="12">
    <source>
        <dbReference type="ARBA" id="ARBA00031017"/>
    </source>
</evidence>
<evidence type="ECO:0000256" key="13">
    <source>
        <dbReference type="ARBA" id="ARBA00031543"/>
    </source>
</evidence>
<dbReference type="Gene3D" id="3.90.550.10">
    <property type="entry name" value="Spore Coat Polysaccharide Biosynthesis Protein SpsA, Chain A"/>
    <property type="match status" value="1"/>
</dbReference>
<keyword evidence="8" id="KW-0808">Transferase</keyword>
<comment type="similarity">
    <text evidence="4">Belongs to the glycosyltransferase 2 family.</text>
</comment>
<evidence type="ECO:0000313" key="17">
    <source>
        <dbReference type="Proteomes" id="UP001448207"/>
    </source>
</evidence>
<dbReference type="SUPFAM" id="SSF53448">
    <property type="entry name" value="Nucleotide-diphospho-sugar transferases"/>
    <property type="match status" value="1"/>
</dbReference>
<dbReference type="Pfam" id="PF13506">
    <property type="entry name" value="Glyco_transf_21"/>
    <property type="match status" value="1"/>
</dbReference>
<keyword evidence="9 15" id="KW-0812">Transmembrane</keyword>
<comment type="pathway">
    <text evidence="2">Lipid metabolism; sphingolipid metabolism.</text>
</comment>
<keyword evidence="10 15" id="KW-1133">Transmembrane helix</keyword>
<evidence type="ECO:0000256" key="1">
    <source>
        <dbReference type="ARBA" id="ARBA00004141"/>
    </source>
</evidence>
<evidence type="ECO:0000256" key="11">
    <source>
        <dbReference type="ARBA" id="ARBA00023136"/>
    </source>
</evidence>
<evidence type="ECO:0000256" key="2">
    <source>
        <dbReference type="ARBA" id="ARBA00004760"/>
    </source>
</evidence>
<evidence type="ECO:0000313" key="16">
    <source>
        <dbReference type="EMBL" id="KAL0076791.1"/>
    </source>
</evidence>
<keyword evidence="7" id="KW-0328">Glycosyltransferase</keyword>
<evidence type="ECO:0000256" key="6">
    <source>
        <dbReference type="ARBA" id="ARBA00019988"/>
    </source>
</evidence>
<keyword evidence="17" id="KW-1185">Reference proteome</keyword>
<evidence type="ECO:0000256" key="9">
    <source>
        <dbReference type="ARBA" id="ARBA00022692"/>
    </source>
</evidence>